<reference evidence="4" key="1">
    <citation type="submission" date="2021-02" db="EMBL/GenBank/DDBJ databases">
        <authorList>
            <person name="Nowell W R."/>
        </authorList>
    </citation>
    <scope>NUCLEOTIDE SEQUENCE</scope>
    <source>
        <strain evidence="4">Ploen Becks lab</strain>
    </source>
</reference>
<dbReference type="Proteomes" id="UP000663879">
    <property type="component" value="Unassembled WGS sequence"/>
</dbReference>
<feature type="region of interest" description="Disordered" evidence="2">
    <location>
        <begin position="559"/>
        <end position="625"/>
    </location>
</feature>
<dbReference type="GO" id="GO:0042802">
    <property type="term" value="F:identical protein binding"/>
    <property type="evidence" value="ECO:0007669"/>
    <property type="project" value="InterPro"/>
</dbReference>
<evidence type="ECO:0000313" key="4">
    <source>
        <dbReference type="EMBL" id="CAF0932592.1"/>
    </source>
</evidence>
<dbReference type="PANTHER" id="PTHR13482">
    <property type="entry name" value="MICRORNA PROCESSOR COMPLEX SUBUNIT DGCR8"/>
    <property type="match status" value="1"/>
</dbReference>
<dbReference type="Gene3D" id="2.20.70.10">
    <property type="match status" value="1"/>
</dbReference>
<feature type="region of interest" description="Disordered" evidence="2">
    <location>
        <begin position="30"/>
        <end position="58"/>
    </location>
</feature>
<dbReference type="OrthoDB" id="112668at2759"/>
<feature type="compositionally biased region" description="Acidic residues" evidence="2">
    <location>
        <begin position="44"/>
        <end position="58"/>
    </location>
</feature>
<feature type="compositionally biased region" description="Basic and acidic residues" evidence="2">
    <location>
        <begin position="565"/>
        <end position="590"/>
    </location>
</feature>
<dbReference type="Pfam" id="PF00035">
    <property type="entry name" value="dsrm"/>
    <property type="match status" value="1"/>
</dbReference>
<dbReference type="EMBL" id="CAJNOC010002428">
    <property type="protein sequence ID" value="CAF0932592.1"/>
    <property type="molecule type" value="Genomic_DNA"/>
</dbReference>
<gene>
    <name evidence="4" type="ORF">OXX778_LOCUS12989</name>
</gene>
<keyword evidence="1" id="KW-0694">RNA-binding</keyword>
<dbReference type="GO" id="GO:0020037">
    <property type="term" value="F:heme binding"/>
    <property type="evidence" value="ECO:0007669"/>
    <property type="project" value="InterPro"/>
</dbReference>
<feature type="compositionally biased region" description="Low complexity" evidence="2">
    <location>
        <begin position="594"/>
        <end position="619"/>
    </location>
</feature>
<evidence type="ECO:0000256" key="2">
    <source>
        <dbReference type="SAM" id="MobiDB-lite"/>
    </source>
</evidence>
<keyword evidence="5" id="KW-1185">Reference proteome</keyword>
<dbReference type="Gene3D" id="3.30.160.20">
    <property type="match status" value="2"/>
</dbReference>
<protein>
    <recommendedName>
        <fullName evidence="3">DRBM domain-containing protein</fullName>
    </recommendedName>
</protein>
<evidence type="ECO:0000313" key="5">
    <source>
        <dbReference type="Proteomes" id="UP000663879"/>
    </source>
</evidence>
<dbReference type="InterPro" id="IPR014720">
    <property type="entry name" value="dsRBD_dom"/>
</dbReference>
<sequence length="625" mass="71789">MEFDSNLAESINQNIEDDDLLADLMNIVQNDDNSQTGRPNDVVTNEENEGYFEDDEDDEEGEILIDQLLEKPIDLDDNKNDQANFYVYDKLQIKNIYWRGCQDTILPEGWVQVTHACGMPLYLHRQSRVCTLSRPYFIGQASARKHEIPISAVPCLAYQKRKEIVDKQIKENRENKLKCPYNPTEPKSDDLLPNKKITVSITSNEEKEKETNLTPEQLNEYCKKLFEFDVIKVKKFKTWNDRKKFIKNSKNKKFPRNSQMLKIETKTQKGINKELNINMTNKTPLCILYEYANQVFKTNPRFEIQEKENPKDPFHAVCYINDKVCGKGDGNSKKAAKNASAEAALKVLVPDFKGQGDNSKKNNDEMYSFFDGYNVEHTHVYSLSQKLGAPLPYDVLLTCLKYNFAVNMSRNRKQFIEEDIKPIKYRNCLYKMKLAQYEVEVNCTKKKEGRQLAAQKILKLMHPHIQTWGSVLRLYGSKLEESLLLKDEKENTELKTEDINNQKAKPNRELLDKLKEEMRKLKKKPIQVEKTDNTDTLLTIPPLLLSDNEFKFSSANCMITPSHSEPVKDDDIIKFSDSTERKRKLSKSDESDTTESSSSSSNSSSSSSGSSSSSSSESSDSSDSD</sequence>
<evidence type="ECO:0000256" key="1">
    <source>
        <dbReference type="PROSITE-ProRule" id="PRU00266"/>
    </source>
</evidence>
<dbReference type="GO" id="GO:0070877">
    <property type="term" value="C:microprocessor complex"/>
    <property type="evidence" value="ECO:0007669"/>
    <property type="project" value="InterPro"/>
</dbReference>
<organism evidence="4 5">
    <name type="scientific">Brachionus calyciflorus</name>
    <dbReference type="NCBI Taxonomy" id="104777"/>
    <lineage>
        <taxon>Eukaryota</taxon>
        <taxon>Metazoa</taxon>
        <taxon>Spiralia</taxon>
        <taxon>Gnathifera</taxon>
        <taxon>Rotifera</taxon>
        <taxon>Eurotatoria</taxon>
        <taxon>Monogononta</taxon>
        <taxon>Pseudotrocha</taxon>
        <taxon>Ploima</taxon>
        <taxon>Brachionidae</taxon>
        <taxon>Brachionus</taxon>
    </lineage>
</organism>
<dbReference type="GO" id="GO:0031053">
    <property type="term" value="P:primary miRNA processing"/>
    <property type="evidence" value="ECO:0007669"/>
    <property type="project" value="InterPro"/>
</dbReference>
<comment type="caution">
    <text evidence="4">The sequence shown here is derived from an EMBL/GenBank/DDBJ whole genome shotgun (WGS) entry which is preliminary data.</text>
</comment>
<dbReference type="SUPFAM" id="SSF54768">
    <property type="entry name" value="dsRNA-binding domain-like"/>
    <property type="match status" value="1"/>
</dbReference>
<dbReference type="InterPro" id="IPR040375">
    <property type="entry name" value="DGCR8"/>
</dbReference>
<dbReference type="PROSITE" id="PS50137">
    <property type="entry name" value="DS_RBD"/>
    <property type="match status" value="1"/>
</dbReference>
<dbReference type="GO" id="GO:0003725">
    <property type="term" value="F:double-stranded RNA binding"/>
    <property type="evidence" value="ECO:0007669"/>
    <property type="project" value="TreeGrafter"/>
</dbReference>
<dbReference type="AlphaFoldDB" id="A0A814BTN0"/>
<proteinExistence type="predicted"/>
<dbReference type="GO" id="GO:0070878">
    <property type="term" value="F:primary miRNA binding"/>
    <property type="evidence" value="ECO:0007669"/>
    <property type="project" value="TreeGrafter"/>
</dbReference>
<evidence type="ECO:0000259" key="3">
    <source>
        <dbReference type="PROSITE" id="PS50137"/>
    </source>
</evidence>
<dbReference type="PANTHER" id="PTHR13482:SF3">
    <property type="entry name" value="MICROPROCESSOR COMPLEX SUBUNIT DGCR8"/>
    <property type="match status" value="1"/>
</dbReference>
<accession>A0A814BTN0</accession>
<dbReference type="FunFam" id="3.30.160.20:FF:000021">
    <property type="entry name" value="Microprocessor complex subunit DGCR8"/>
    <property type="match status" value="1"/>
</dbReference>
<name>A0A814BTN0_9BILA</name>
<dbReference type="SMART" id="SM00358">
    <property type="entry name" value="DSRM"/>
    <property type="match status" value="1"/>
</dbReference>
<feature type="domain" description="DRBM" evidence="3">
    <location>
        <begin position="283"/>
        <end position="350"/>
    </location>
</feature>